<sequence length="81" mass="8763">MPGRDWREGGMAEMPGSGRLHYQRGRGMPASSPPPSPSNNACATQRCATAHKTMLLNDDEPKNIGTLVKAQLNLFLNITAK</sequence>
<proteinExistence type="predicted"/>
<keyword evidence="3" id="KW-1185">Reference proteome</keyword>
<gene>
    <name evidence="2" type="ORF">AALO_G00282400</name>
</gene>
<reference evidence="2" key="1">
    <citation type="submission" date="2020-10" db="EMBL/GenBank/DDBJ databases">
        <title>Chromosome-scale genome assembly of the Allis shad, Alosa alosa.</title>
        <authorList>
            <person name="Margot Z."/>
            <person name="Christophe K."/>
            <person name="Cabau C."/>
            <person name="Louis A."/>
            <person name="Berthelot C."/>
            <person name="Parey E."/>
            <person name="Roest Crollius H."/>
            <person name="Montfort J."/>
            <person name="Robinson-Rechavi M."/>
            <person name="Bucao C."/>
            <person name="Bouchez O."/>
            <person name="Gislard M."/>
            <person name="Lluch J."/>
            <person name="Milhes M."/>
            <person name="Lampietro C."/>
            <person name="Lopez Roques C."/>
            <person name="Donnadieu C."/>
            <person name="Braasch I."/>
            <person name="Desvignes T."/>
            <person name="Postlethwait J."/>
            <person name="Bobe J."/>
            <person name="Guiguen Y."/>
        </authorList>
    </citation>
    <scope>NUCLEOTIDE SEQUENCE</scope>
    <source>
        <strain evidence="2">M-15738</strain>
        <tissue evidence="2">Blood</tissue>
    </source>
</reference>
<dbReference type="AlphaFoldDB" id="A0AAV6FMR5"/>
<dbReference type="Proteomes" id="UP000823561">
    <property type="component" value="Chromosome 22"/>
</dbReference>
<accession>A0AAV6FMR5</accession>
<evidence type="ECO:0000313" key="2">
    <source>
        <dbReference type="EMBL" id="KAG5263086.1"/>
    </source>
</evidence>
<name>A0AAV6FMR5_9TELE</name>
<organism evidence="2 3">
    <name type="scientific">Alosa alosa</name>
    <name type="common">allis shad</name>
    <dbReference type="NCBI Taxonomy" id="278164"/>
    <lineage>
        <taxon>Eukaryota</taxon>
        <taxon>Metazoa</taxon>
        <taxon>Chordata</taxon>
        <taxon>Craniata</taxon>
        <taxon>Vertebrata</taxon>
        <taxon>Euteleostomi</taxon>
        <taxon>Actinopterygii</taxon>
        <taxon>Neopterygii</taxon>
        <taxon>Teleostei</taxon>
        <taxon>Clupei</taxon>
        <taxon>Clupeiformes</taxon>
        <taxon>Clupeoidei</taxon>
        <taxon>Clupeidae</taxon>
        <taxon>Alosa</taxon>
    </lineage>
</organism>
<feature type="region of interest" description="Disordered" evidence="1">
    <location>
        <begin position="1"/>
        <end position="43"/>
    </location>
</feature>
<evidence type="ECO:0000256" key="1">
    <source>
        <dbReference type="SAM" id="MobiDB-lite"/>
    </source>
</evidence>
<feature type="compositionally biased region" description="Basic and acidic residues" evidence="1">
    <location>
        <begin position="1"/>
        <end position="10"/>
    </location>
</feature>
<evidence type="ECO:0000313" key="3">
    <source>
        <dbReference type="Proteomes" id="UP000823561"/>
    </source>
</evidence>
<protein>
    <submittedName>
        <fullName evidence="2">Uncharacterized protein</fullName>
    </submittedName>
</protein>
<comment type="caution">
    <text evidence="2">The sequence shown here is derived from an EMBL/GenBank/DDBJ whole genome shotgun (WGS) entry which is preliminary data.</text>
</comment>
<dbReference type="EMBL" id="JADWDJ010000022">
    <property type="protein sequence ID" value="KAG5263086.1"/>
    <property type="molecule type" value="Genomic_DNA"/>
</dbReference>